<evidence type="ECO:0000313" key="4">
    <source>
        <dbReference type="Proteomes" id="UP000565205"/>
    </source>
</evidence>
<dbReference type="EMBL" id="JABXXQ010000017">
    <property type="protein sequence ID" value="NVN29183.1"/>
    <property type="molecule type" value="Genomic_DNA"/>
</dbReference>
<evidence type="ECO:0000313" key="3">
    <source>
        <dbReference type="Proteomes" id="UP000557688"/>
    </source>
</evidence>
<organism evidence="1 3">
    <name type="scientific">Endobacter medicaginis</name>
    <dbReference type="NCBI Taxonomy" id="1181271"/>
    <lineage>
        <taxon>Bacteria</taxon>
        <taxon>Pseudomonadati</taxon>
        <taxon>Pseudomonadota</taxon>
        <taxon>Alphaproteobacteria</taxon>
        <taxon>Acetobacterales</taxon>
        <taxon>Acetobacteraceae</taxon>
        <taxon>Endobacter</taxon>
    </lineage>
</organism>
<sequence length="125" mass="14216">MPDIIQKTRMCSGDWLLLVSTKDVDPRSLLTGFTLRILRSSEPRYTKSDASRVLEIIIEHRYAGRIDDKSARAGIDEARAQFDEIARLDHFEHTPNSYSVHDTVPANDMPANRFGFRPMRVAQAA</sequence>
<evidence type="ECO:0000313" key="1">
    <source>
        <dbReference type="EMBL" id="MBB3174546.1"/>
    </source>
</evidence>
<evidence type="ECO:0000313" key="2">
    <source>
        <dbReference type="EMBL" id="NVN29183.1"/>
    </source>
</evidence>
<dbReference type="Proteomes" id="UP000565205">
    <property type="component" value="Unassembled WGS sequence"/>
</dbReference>
<protein>
    <submittedName>
        <fullName evidence="1">Uncharacterized protein</fullName>
    </submittedName>
</protein>
<dbReference type="AlphaFoldDB" id="A0A839UXR1"/>
<reference evidence="2 4" key="1">
    <citation type="submission" date="2020-06" db="EMBL/GenBank/DDBJ databases">
        <title>Description of novel acetic acid bacteria.</title>
        <authorList>
            <person name="Sombolestani A."/>
        </authorList>
    </citation>
    <scope>NUCLEOTIDE SEQUENCE [LARGE SCALE GENOMIC DNA]</scope>
    <source>
        <strain evidence="2 4">LMG 26838</strain>
    </source>
</reference>
<dbReference type="EMBL" id="JACHXV010000009">
    <property type="protein sequence ID" value="MBB3174546.1"/>
    <property type="molecule type" value="Genomic_DNA"/>
</dbReference>
<gene>
    <name evidence="1" type="ORF">FHR90_002391</name>
    <name evidence="2" type="ORF">HUK83_02335</name>
</gene>
<keyword evidence="3" id="KW-1185">Reference proteome</keyword>
<comment type="caution">
    <text evidence="1">The sequence shown here is derived from an EMBL/GenBank/DDBJ whole genome shotgun (WGS) entry which is preliminary data.</text>
</comment>
<dbReference type="Proteomes" id="UP000557688">
    <property type="component" value="Unassembled WGS sequence"/>
</dbReference>
<accession>A0A839UXR1</accession>
<proteinExistence type="predicted"/>
<name>A0A839UXR1_9PROT</name>
<dbReference type="RefSeq" id="WP_176621912.1">
    <property type="nucleotide sequence ID" value="NZ_JABXXQ010000017.1"/>
</dbReference>
<reference evidence="1 3" key="2">
    <citation type="submission" date="2020-08" db="EMBL/GenBank/DDBJ databases">
        <title>Genomic Encyclopedia of Type Strains, Phase III (KMG-III): the genomes of soil and plant-associated and newly described type strains.</title>
        <authorList>
            <person name="Whitman W."/>
        </authorList>
    </citation>
    <scope>NUCLEOTIDE SEQUENCE [LARGE SCALE GENOMIC DNA]</scope>
    <source>
        <strain evidence="1 3">CECT 8088</strain>
    </source>
</reference>